<organism evidence="14 15">
    <name type="scientific">Dongia mobilis</name>
    <dbReference type="NCBI Taxonomy" id="578943"/>
    <lineage>
        <taxon>Bacteria</taxon>
        <taxon>Pseudomonadati</taxon>
        <taxon>Pseudomonadota</taxon>
        <taxon>Alphaproteobacteria</taxon>
        <taxon>Rhodospirillales</taxon>
        <taxon>Dongiaceae</taxon>
        <taxon>Dongia</taxon>
    </lineage>
</organism>
<keyword evidence="10 11" id="KW-0472">Membrane</keyword>
<dbReference type="RefSeq" id="WP_133612968.1">
    <property type="nucleotide sequence ID" value="NZ_SNYW01000007.1"/>
</dbReference>
<dbReference type="InterPro" id="IPR005467">
    <property type="entry name" value="His_kinase_dom"/>
</dbReference>
<evidence type="ECO:0000256" key="8">
    <source>
        <dbReference type="ARBA" id="ARBA00022989"/>
    </source>
</evidence>
<protein>
    <recommendedName>
        <fullName evidence="3">histidine kinase</fullName>
        <ecNumber evidence="3">2.7.13.3</ecNumber>
    </recommendedName>
</protein>
<dbReference type="PRINTS" id="PR00344">
    <property type="entry name" value="BCTRLSENSOR"/>
</dbReference>
<accession>A0A4V3DEV3</accession>
<proteinExistence type="predicted"/>
<dbReference type="PROSITE" id="PS50109">
    <property type="entry name" value="HIS_KIN"/>
    <property type="match status" value="1"/>
</dbReference>
<dbReference type="SMART" id="SM00387">
    <property type="entry name" value="HATPase_c"/>
    <property type="match status" value="1"/>
</dbReference>
<dbReference type="Pfam" id="PF02518">
    <property type="entry name" value="HATPase_c"/>
    <property type="match status" value="1"/>
</dbReference>
<evidence type="ECO:0000256" key="9">
    <source>
        <dbReference type="ARBA" id="ARBA00023012"/>
    </source>
</evidence>
<evidence type="ECO:0000256" key="6">
    <source>
        <dbReference type="ARBA" id="ARBA00022692"/>
    </source>
</evidence>
<dbReference type="GO" id="GO:0000160">
    <property type="term" value="P:phosphorelay signal transduction system"/>
    <property type="evidence" value="ECO:0007669"/>
    <property type="project" value="UniProtKB-KW"/>
</dbReference>
<keyword evidence="9" id="KW-0902">Two-component regulatory system</keyword>
<dbReference type="InterPro" id="IPR004358">
    <property type="entry name" value="Sig_transdc_His_kin-like_C"/>
</dbReference>
<dbReference type="EC" id="2.7.13.3" evidence="3"/>
<keyword evidence="15" id="KW-1185">Reference proteome</keyword>
<keyword evidence="4" id="KW-0597">Phosphoprotein</keyword>
<sequence>MTVPGPITVPRSLKLRLVAAAALWAMPVLVLSGVLLHWAFLAHLERQLDAALIAFQRELLSAVEIGANGELTLRYQPADPRFARPLSGWYWQIARDGTIVAQSPSAGPLGPGALPLLSSTSGIIEIPGPAERELRILSSPVTLPEAVSPVTILVAAPCDEIDRDLNQFAIHILATFVVLGAVFLVAIYLQVGFGLRPLSEMRRQIASIRSGRVRQLTGAFPEEIAPMAEEVNALIEHNRDLLQRARNEAGNLAHALKNPLSVISHEIAQLPEAQRRLLSRQVETVTGRVERILKRIRAVGPTGSGPMHAILKATCDDLVFSLGVIYRARNLALSAEVAPDLTFAGDADDLAEMIGNLADNACKWAKATVAISASRVGDRLHIVVEDDGPGIARAARDAALARGRRLDESMPGSGIGLDIVREIAALYRGSLQLDISALGGLRAALDLPAA</sequence>
<dbReference type="PANTHER" id="PTHR45436:SF5">
    <property type="entry name" value="SENSOR HISTIDINE KINASE TRCS"/>
    <property type="match status" value="1"/>
</dbReference>
<gene>
    <name evidence="14" type="ORF">A8950_1475</name>
</gene>
<feature type="domain" description="HAMP" evidence="13">
    <location>
        <begin position="192"/>
        <end position="243"/>
    </location>
</feature>
<dbReference type="PROSITE" id="PS50885">
    <property type="entry name" value="HAMP"/>
    <property type="match status" value="1"/>
</dbReference>
<dbReference type="InterPro" id="IPR003594">
    <property type="entry name" value="HATPase_dom"/>
</dbReference>
<feature type="transmembrane region" description="Helical" evidence="11">
    <location>
        <begin position="17"/>
        <end position="40"/>
    </location>
</feature>
<comment type="caution">
    <text evidence="14">The sequence shown here is derived from an EMBL/GenBank/DDBJ whole genome shotgun (WGS) entry which is preliminary data.</text>
</comment>
<reference evidence="14 15" key="1">
    <citation type="submission" date="2019-03" db="EMBL/GenBank/DDBJ databases">
        <title>Genomic Encyclopedia of Type Strains, Phase III (KMG-III): the genomes of soil and plant-associated and newly described type strains.</title>
        <authorList>
            <person name="Whitman W."/>
        </authorList>
    </citation>
    <scope>NUCLEOTIDE SEQUENCE [LARGE SCALE GENOMIC DNA]</scope>
    <source>
        <strain evidence="14 15">CGMCC 1.7660</strain>
    </source>
</reference>
<comment type="subcellular location">
    <subcellularLocation>
        <location evidence="2">Membrane</location>
    </subcellularLocation>
</comment>
<evidence type="ECO:0000256" key="1">
    <source>
        <dbReference type="ARBA" id="ARBA00000085"/>
    </source>
</evidence>
<keyword evidence="8 11" id="KW-1133">Transmembrane helix</keyword>
<keyword evidence="7 14" id="KW-0418">Kinase</keyword>
<dbReference type="Gene3D" id="3.30.565.10">
    <property type="entry name" value="Histidine kinase-like ATPase, C-terminal domain"/>
    <property type="match status" value="1"/>
</dbReference>
<evidence type="ECO:0000256" key="4">
    <source>
        <dbReference type="ARBA" id="ARBA00022553"/>
    </source>
</evidence>
<feature type="domain" description="Histidine kinase" evidence="12">
    <location>
        <begin position="251"/>
        <end position="450"/>
    </location>
</feature>
<dbReference type="Gene3D" id="1.10.287.130">
    <property type="match status" value="1"/>
</dbReference>
<evidence type="ECO:0000256" key="11">
    <source>
        <dbReference type="SAM" id="Phobius"/>
    </source>
</evidence>
<dbReference type="InterPro" id="IPR003660">
    <property type="entry name" value="HAMP_dom"/>
</dbReference>
<evidence type="ECO:0000313" key="15">
    <source>
        <dbReference type="Proteomes" id="UP000295783"/>
    </source>
</evidence>
<evidence type="ECO:0000259" key="13">
    <source>
        <dbReference type="PROSITE" id="PS50885"/>
    </source>
</evidence>
<keyword evidence="5" id="KW-0808">Transferase</keyword>
<dbReference type="GO" id="GO:0004673">
    <property type="term" value="F:protein histidine kinase activity"/>
    <property type="evidence" value="ECO:0007669"/>
    <property type="project" value="UniProtKB-EC"/>
</dbReference>
<evidence type="ECO:0000256" key="5">
    <source>
        <dbReference type="ARBA" id="ARBA00022679"/>
    </source>
</evidence>
<feature type="transmembrane region" description="Helical" evidence="11">
    <location>
        <begin position="168"/>
        <end position="195"/>
    </location>
</feature>
<dbReference type="AlphaFoldDB" id="A0A4V3DEV3"/>
<comment type="catalytic activity">
    <reaction evidence="1">
        <text>ATP + protein L-histidine = ADP + protein N-phospho-L-histidine.</text>
        <dbReference type="EC" id="2.7.13.3"/>
    </reaction>
</comment>
<dbReference type="PANTHER" id="PTHR45436">
    <property type="entry name" value="SENSOR HISTIDINE KINASE YKOH"/>
    <property type="match status" value="1"/>
</dbReference>
<dbReference type="Proteomes" id="UP000295783">
    <property type="component" value="Unassembled WGS sequence"/>
</dbReference>
<dbReference type="GO" id="GO:0005886">
    <property type="term" value="C:plasma membrane"/>
    <property type="evidence" value="ECO:0007669"/>
    <property type="project" value="TreeGrafter"/>
</dbReference>
<evidence type="ECO:0000256" key="3">
    <source>
        <dbReference type="ARBA" id="ARBA00012438"/>
    </source>
</evidence>
<dbReference type="InterPro" id="IPR050428">
    <property type="entry name" value="TCS_sensor_his_kinase"/>
</dbReference>
<dbReference type="EMBL" id="SNYW01000007">
    <property type="protein sequence ID" value="TDQ83190.1"/>
    <property type="molecule type" value="Genomic_DNA"/>
</dbReference>
<evidence type="ECO:0000256" key="7">
    <source>
        <dbReference type="ARBA" id="ARBA00022777"/>
    </source>
</evidence>
<evidence type="ECO:0000313" key="14">
    <source>
        <dbReference type="EMBL" id="TDQ83190.1"/>
    </source>
</evidence>
<dbReference type="InterPro" id="IPR036890">
    <property type="entry name" value="HATPase_C_sf"/>
</dbReference>
<evidence type="ECO:0000256" key="10">
    <source>
        <dbReference type="ARBA" id="ARBA00023136"/>
    </source>
</evidence>
<name>A0A4V3DEV3_9PROT</name>
<dbReference type="SUPFAM" id="SSF55874">
    <property type="entry name" value="ATPase domain of HSP90 chaperone/DNA topoisomerase II/histidine kinase"/>
    <property type="match status" value="1"/>
</dbReference>
<keyword evidence="6 11" id="KW-0812">Transmembrane</keyword>
<evidence type="ECO:0000256" key="2">
    <source>
        <dbReference type="ARBA" id="ARBA00004370"/>
    </source>
</evidence>
<evidence type="ECO:0000259" key="12">
    <source>
        <dbReference type="PROSITE" id="PS50109"/>
    </source>
</evidence>
<dbReference type="OrthoDB" id="9809567at2"/>